<keyword evidence="2" id="KW-0812">Transmembrane</keyword>
<comment type="caution">
    <text evidence="3">The sequence shown here is derived from an EMBL/GenBank/DDBJ whole genome shotgun (WGS) entry which is preliminary data.</text>
</comment>
<sequence>MSDAEAAGTGRSTKVARPERPARPIRVSSRIRPRLSTLLWLAAAVALGTFVAVDAPRTGLDPSWTTAINIAAAEDRRFGQDLLFTFGPWGFLDHPLLVDAHQFALGLLFGAAVTTALFCAAYVCLRYTWSPAVAGPLAFAVTLARPVTEPGLGVVCAGLLLALRTVQRRSVTGGCGWRGTWPTALLAASGALMVQVKFSEGLAILVLAGIVALSPPTPRALALNLGAALATLPATFVAGWLLAGQPPDAVPTWLHGTWQIASGYPEAMAIGGFHELRSYLLAGVLVAVAGWLTVRMARACTGALALAPLLLVTAGLAFGFKHGFIRHDAYHEPSFFMVAAFALVALARYARRPAAVLAVVALTVAAVPRELHQFNPAAAIDRWRTSAAVLLDDDQRVRLLEQGAQRARAEYRLPADMVTASEGRPVSVDPWEATLPWAYAMDWNPVPVFQAYAAYTPYLDELNARALASAPPDQIVLKEDRAPIDDRNSRWETPHYLLVLACEYTRDAQAGRWSLLRHGRNRCGEARTVDAREVHAGEIVDSPAVGAEEILLARFTPRPDGPLRSLGTALLKDRSPFLVTADGRRYRLPERLADGPLMVSFPDTPARTDPLDPFRYQRLSFSKPGNLEFQVVTVG</sequence>
<evidence type="ECO:0000256" key="2">
    <source>
        <dbReference type="SAM" id="Phobius"/>
    </source>
</evidence>
<feature type="region of interest" description="Disordered" evidence="1">
    <location>
        <begin position="1"/>
        <end position="21"/>
    </location>
</feature>
<reference evidence="4" key="1">
    <citation type="journal article" date="2019" name="Int. J. Syst. Evol. Microbiol.">
        <title>The Global Catalogue of Microorganisms (GCM) 10K type strain sequencing project: providing services to taxonomists for standard genome sequencing and annotation.</title>
        <authorList>
            <consortium name="The Broad Institute Genomics Platform"/>
            <consortium name="The Broad Institute Genome Sequencing Center for Infectious Disease"/>
            <person name="Wu L."/>
            <person name="Ma J."/>
        </authorList>
    </citation>
    <scope>NUCLEOTIDE SEQUENCE [LARGE SCALE GENOMIC DNA]</scope>
    <source>
        <strain evidence="4">ZS-35-S2</strain>
    </source>
</reference>
<accession>A0ABW1K9D2</accession>
<keyword evidence="2" id="KW-1133">Transmembrane helix</keyword>
<organism evidence="3 4">
    <name type="scientific">Plantactinospora solaniradicis</name>
    <dbReference type="NCBI Taxonomy" id="1723736"/>
    <lineage>
        <taxon>Bacteria</taxon>
        <taxon>Bacillati</taxon>
        <taxon>Actinomycetota</taxon>
        <taxon>Actinomycetes</taxon>
        <taxon>Micromonosporales</taxon>
        <taxon>Micromonosporaceae</taxon>
        <taxon>Plantactinospora</taxon>
    </lineage>
</organism>
<evidence type="ECO:0000256" key="1">
    <source>
        <dbReference type="SAM" id="MobiDB-lite"/>
    </source>
</evidence>
<keyword evidence="4" id="KW-1185">Reference proteome</keyword>
<keyword evidence="2" id="KW-0472">Membrane</keyword>
<feature type="transmembrane region" description="Helical" evidence="2">
    <location>
        <begin position="103"/>
        <end position="125"/>
    </location>
</feature>
<evidence type="ECO:0008006" key="5">
    <source>
        <dbReference type="Google" id="ProtNLM"/>
    </source>
</evidence>
<protein>
    <recommendedName>
        <fullName evidence="5">Glycosyltransferase RgtA/B/C/D-like domain-containing protein</fullName>
    </recommendedName>
</protein>
<gene>
    <name evidence="3" type="ORF">ACFP2T_18160</name>
</gene>
<feature type="transmembrane region" description="Helical" evidence="2">
    <location>
        <begin position="220"/>
        <end position="243"/>
    </location>
</feature>
<evidence type="ECO:0000313" key="3">
    <source>
        <dbReference type="EMBL" id="MFC6018120.1"/>
    </source>
</evidence>
<name>A0ABW1K9D2_9ACTN</name>
<proteinExistence type="predicted"/>
<dbReference type="Proteomes" id="UP001596203">
    <property type="component" value="Unassembled WGS sequence"/>
</dbReference>
<feature type="transmembrane region" description="Helical" evidence="2">
    <location>
        <begin position="35"/>
        <end position="53"/>
    </location>
</feature>
<evidence type="ECO:0000313" key="4">
    <source>
        <dbReference type="Proteomes" id="UP001596203"/>
    </source>
</evidence>
<dbReference type="RefSeq" id="WP_377423172.1">
    <property type="nucleotide sequence ID" value="NZ_JBHSPR010000013.1"/>
</dbReference>
<feature type="transmembrane region" description="Helical" evidence="2">
    <location>
        <begin position="276"/>
        <end position="294"/>
    </location>
</feature>
<feature type="transmembrane region" description="Helical" evidence="2">
    <location>
        <begin position="301"/>
        <end position="321"/>
    </location>
</feature>
<dbReference type="EMBL" id="JBHSPR010000013">
    <property type="protein sequence ID" value="MFC6018120.1"/>
    <property type="molecule type" value="Genomic_DNA"/>
</dbReference>